<evidence type="ECO:0000256" key="1">
    <source>
        <dbReference type="SAM" id="MobiDB-lite"/>
    </source>
</evidence>
<gene>
    <name evidence="4" type="ORF">CHR53_27710</name>
</gene>
<keyword evidence="2" id="KW-0812">Transmembrane</keyword>
<dbReference type="Pfam" id="PF04536">
    <property type="entry name" value="TPM_phosphatase"/>
    <property type="match status" value="1"/>
</dbReference>
<proteinExistence type="predicted"/>
<dbReference type="AlphaFoldDB" id="A0A3Q9QYR2"/>
<accession>A0A3Q9QYR2</accession>
<dbReference type="EMBL" id="CP022572">
    <property type="protein sequence ID" value="AZU64714.1"/>
    <property type="molecule type" value="Genomic_DNA"/>
</dbReference>
<reference evidence="4 5" key="1">
    <citation type="submission" date="2017-07" db="EMBL/GenBank/DDBJ databases">
        <title>The complete genome sequence of Bacillus mesonae strain H20-5, an efficient strain improving plant abiotic stress resistance.</title>
        <authorList>
            <person name="Kim S.Y."/>
            <person name="Song H."/>
            <person name="Sang M.K."/>
            <person name="Weon H.-Y."/>
            <person name="Song J."/>
        </authorList>
    </citation>
    <scope>NUCLEOTIDE SEQUENCE [LARGE SCALE GENOMIC DNA]</scope>
    <source>
        <strain evidence="4 5">H20-5</strain>
    </source>
</reference>
<evidence type="ECO:0000256" key="2">
    <source>
        <dbReference type="SAM" id="Phobius"/>
    </source>
</evidence>
<protein>
    <recommendedName>
        <fullName evidence="3">TPM domain-containing protein</fullName>
    </recommendedName>
</protein>
<dbReference type="Proteomes" id="UP000282892">
    <property type="component" value="Chromosome"/>
</dbReference>
<organism evidence="4 5">
    <name type="scientific">Neobacillus mesonae</name>
    <dbReference type="NCBI Taxonomy" id="1193713"/>
    <lineage>
        <taxon>Bacteria</taxon>
        <taxon>Bacillati</taxon>
        <taxon>Bacillota</taxon>
        <taxon>Bacilli</taxon>
        <taxon>Bacillales</taxon>
        <taxon>Bacillaceae</taxon>
        <taxon>Neobacillus</taxon>
    </lineage>
</organism>
<dbReference type="InterPro" id="IPR007621">
    <property type="entry name" value="TPM_dom"/>
</dbReference>
<evidence type="ECO:0000313" key="4">
    <source>
        <dbReference type="EMBL" id="AZU64714.1"/>
    </source>
</evidence>
<keyword evidence="2" id="KW-0472">Membrane</keyword>
<keyword evidence="5" id="KW-1185">Reference proteome</keyword>
<feature type="compositionally biased region" description="Gly residues" evidence="1">
    <location>
        <begin position="289"/>
        <end position="300"/>
    </location>
</feature>
<evidence type="ECO:0000259" key="3">
    <source>
        <dbReference type="Pfam" id="PF04536"/>
    </source>
</evidence>
<feature type="region of interest" description="Disordered" evidence="1">
    <location>
        <begin position="277"/>
        <end position="308"/>
    </location>
</feature>
<sequence length="308" mass="34532">MRLLHDGRWILVRLFHVKQSLLFFLTAMLLVLPWGGFSSNVQAAQTFDREHYVYDNAQLLTDDEEAELQQLASELGEERYTAFLIITLEDTDGKDIVQYVEDFYDEHGPGYDQPHGNTAILAIDMNERDVYLAGFKKAEQYLDDGRLDMIRDEITPDLSDGQYFEAFSVFLNNAYEYMGYEPGDGPGQSGSSGYTDYGSGGIDDGYNAHEYDSRVNPENIFFQWWFQLIISFVMAAGVVGIMAYRSGGRVTVDAQTYMDKSSSKVISSYDTFVRRTITRQKKPSSNTNSGGGGITGGGHSHSGSRGKF</sequence>
<evidence type="ECO:0000313" key="5">
    <source>
        <dbReference type="Proteomes" id="UP000282892"/>
    </source>
</evidence>
<dbReference type="Gene3D" id="3.10.310.50">
    <property type="match status" value="1"/>
</dbReference>
<dbReference type="STRING" id="1193713.GCA_001636315_02461"/>
<dbReference type="OrthoDB" id="9806054at2"/>
<name>A0A3Q9QYR2_9BACI</name>
<feature type="domain" description="TPM" evidence="3">
    <location>
        <begin position="53"/>
        <end position="174"/>
    </location>
</feature>
<dbReference type="KEGG" id="nmk:CHR53_27710"/>
<feature type="transmembrane region" description="Helical" evidence="2">
    <location>
        <begin position="224"/>
        <end position="244"/>
    </location>
</feature>
<keyword evidence="2" id="KW-1133">Transmembrane helix</keyword>